<feature type="domain" description="Phosphodiester glycosidase" evidence="1">
    <location>
        <begin position="39"/>
        <end position="205"/>
    </location>
</feature>
<dbReference type="PANTHER" id="PTHR40446">
    <property type="entry name" value="N-ACETYLGLUCOSAMINE-1-PHOSPHODIESTER ALPHA-N-ACETYLGLUCOSAMINIDASE"/>
    <property type="match status" value="1"/>
</dbReference>
<accession>A0A512MFX2</accession>
<dbReference type="AlphaFoldDB" id="A0A512MFX2"/>
<dbReference type="Proteomes" id="UP000321577">
    <property type="component" value="Unassembled WGS sequence"/>
</dbReference>
<sequence length="208" mass="22110">MADVSVVSFDSRHCTLRVIDQPESWSLGDTLGNSMRSVGAIAGVNGGYFHPDFTPLGLMIANGQPQGQLTRSSLVSGMLRVRQGEPALVWNSESSSTSGASDLLQAGPRLVDRGQPVAGLNATKTAARTFLATDGKHRWLVGVVRNTTLGGLAKMLATPDLIAGMRVERALNLDGGRSTAFYARTSDGREISQPGWSTVRNYVAVVPR</sequence>
<dbReference type="InterPro" id="IPR018711">
    <property type="entry name" value="NAGPA"/>
</dbReference>
<dbReference type="EMBL" id="BKAG01000055">
    <property type="protein sequence ID" value="GEP45643.1"/>
    <property type="molecule type" value="Genomic_DNA"/>
</dbReference>
<keyword evidence="3" id="KW-1185">Reference proteome</keyword>
<comment type="caution">
    <text evidence="2">The sequence shown here is derived from an EMBL/GenBank/DDBJ whole genome shotgun (WGS) entry which is preliminary data.</text>
</comment>
<name>A0A512MFX2_9BACT</name>
<dbReference type="PANTHER" id="PTHR40446:SF2">
    <property type="entry name" value="N-ACETYLGLUCOSAMINE-1-PHOSPHODIESTER ALPHA-N-ACETYLGLUCOSAMINIDASE"/>
    <property type="match status" value="1"/>
</dbReference>
<organism evidence="2 3">
    <name type="scientific">Brevifollis gellanilyticus</name>
    <dbReference type="NCBI Taxonomy" id="748831"/>
    <lineage>
        <taxon>Bacteria</taxon>
        <taxon>Pseudomonadati</taxon>
        <taxon>Verrucomicrobiota</taxon>
        <taxon>Verrucomicrobiia</taxon>
        <taxon>Verrucomicrobiales</taxon>
        <taxon>Verrucomicrobiaceae</taxon>
    </lineage>
</organism>
<evidence type="ECO:0000259" key="1">
    <source>
        <dbReference type="Pfam" id="PF09992"/>
    </source>
</evidence>
<evidence type="ECO:0000313" key="2">
    <source>
        <dbReference type="EMBL" id="GEP45643.1"/>
    </source>
</evidence>
<evidence type="ECO:0000313" key="3">
    <source>
        <dbReference type="Proteomes" id="UP000321577"/>
    </source>
</evidence>
<dbReference type="Pfam" id="PF09992">
    <property type="entry name" value="NAGPA"/>
    <property type="match status" value="1"/>
</dbReference>
<gene>
    <name evidence="2" type="ORF">BGE01nite_49340</name>
</gene>
<reference evidence="2 3" key="1">
    <citation type="submission" date="2019-07" db="EMBL/GenBank/DDBJ databases">
        <title>Whole genome shotgun sequence of Brevifollis gellanilyticus NBRC 108608.</title>
        <authorList>
            <person name="Hosoyama A."/>
            <person name="Uohara A."/>
            <person name="Ohji S."/>
            <person name="Ichikawa N."/>
        </authorList>
    </citation>
    <scope>NUCLEOTIDE SEQUENCE [LARGE SCALE GENOMIC DNA]</scope>
    <source>
        <strain evidence="2 3">NBRC 108608</strain>
    </source>
</reference>
<proteinExistence type="predicted"/>
<protein>
    <recommendedName>
        <fullName evidence="1">Phosphodiester glycosidase domain-containing protein</fullName>
    </recommendedName>
</protein>